<dbReference type="Pfam" id="PF01791">
    <property type="entry name" value="DeoC"/>
    <property type="match status" value="1"/>
</dbReference>
<dbReference type="EC" id="4.1.2.13" evidence="1"/>
<dbReference type="PANTHER" id="PTHR47916:SF1">
    <property type="entry name" value="3-HYDROXY-5-PHOSPHONOOXYPENTANE-2,4-DIONE THIOLASE"/>
    <property type="match status" value="1"/>
</dbReference>
<accession>A0A075FQ23</accession>
<keyword evidence="1" id="KW-0456">Lyase</keyword>
<name>A0A075FQ23_9ARCH</name>
<dbReference type="GO" id="GO:0004332">
    <property type="term" value="F:fructose-bisphosphate aldolase activity"/>
    <property type="evidence" value="ECO:0007669"/>
    <property type="project" value="UniProtKB-EC"/>
</dbReference>
<dbReference type="InterPro" id="IPR050456">
    <property type="entry name" value="DeoC/FbaB_aldolase"/>
</dbReference>
<dbReference type="InterPro" id="IPR013785">
    <property type="entry name" value="Aldolase_TIM"/>
</dbReference>
<gene>
    <name evidence="1" type="primary">fbaB</name>
</gene>
<dbReference type="AlphaFoldDB" id="A0A075FQ23"/>
<proteinExistence type="predicted"/>
<reference evidence="1" key="1">
    <citation type="journal article" date="2014" name="Genome Biol. Evol.">
        <title>Pangenome evidence for extensive interdomain horizontal transfer affecting lineage core and shell genes in uncultured planktonic thaumarchaeota and euryarchaeota.</title>
        <authorList>
            <person name="Deschamps P."/>
            <person name="Zivanovic Y."/>
            <person name="Moreira D."/>
            <person name="Rodriguez-Valera F."/>
            <person name="Lopez-Garcia P."/>
        </authorList>
    </citation>
    <scope>NUCLEOTIDE SEQUENCE</scope>
</reference>
<sequence length="138" mass="15080">MFQEFGRIQEEAHKNDLPAIAWVYPRGGRVKELGGDMDPAIVAYAARIGMELGADAVKIKYSGDPETFNWAVRSAGKAHVFMSGGAKTKTDDEFLKQLSGVMEAGATGLAVGRNVWQHSEPLVMAKKIKEVIFEGKRV</sequence>
<dbReference type="InterPro" id="IPR002915">
    <property type="entry name" value="DeoC/FbaB/LacD_aldolase"/>
</dbReference>
<protein>
    <submittedName>
        <fullName evidence="1">Fructose-bisphosphate aldolase (FbaB)</fullName>
        <ecNumber evidence="1">4.1.2.13</ecNumber>
    </submittedName>
</protein>
<dbReference type="Gene3D" id="3.20.20.70">
    <property type="entry name" value="Aldolase class I"/>
    <property type="match status" value="1"/>
</dbReference>
<dbReference type="SUPFAM" id="SSF51569">
    <property type="entry name" value="Aldolase"/>
    <property type="match status" value="1"/>
</dbReference>
<evidence type="ECO:0000313" key="1">
    <source>
        <dbReference type="EMBL" id="AIE93323.1"/>
    </source>
</evidence>
<organism evidence="1">
    <name type="scientific">uncultured marine thaumarchaeote AD1000_33_G09</name>
    <dbReference type="NCBI Taxonomy" id="1455909"/>
    <lineage>
        <taxon>Archaea</taxon>
        <taxon>Nitrososphaerota</taxon>
        <taxon>environmental samples</taxon>
    </lineage>
</organism>
<dbReference type="EMBL" id="KF900391">
    <property type="protein sequence ID" value="AIE93323.1"/>
    <property type="molecule type" value="Genomic_DNA"/>
</dbReference>
<dbReference type="PANTHER" id="PTHR47916">
    <property type="entry name" value="FRUCTOSE-BISPHOSPHATE ALDOLASE CLASS 1"/>
    <property type="match status" value="1"/>
</dbReference>